<dbReference type="PANTHER" id="PTHR12558">
    <property type="entry name" value="CELL DIVISION CYCLE 16,23,27"/>
    <property type="match status" value="1"/>
</dbReference>
<evidence type="ECO:0000313" key="4">
    <source>
        <dbReference type="EMBL" id="TWT53254.1"/>
    </source>
</evidence>
<sequence length="310" mass="34623">MKVSSLRAVLLLVSLIALSSCGCRAIRRFGESRQSIAARRLSGQGFQAMHDGKWDIAETLFSDALDVSKTDDRAHWGLAEAYWNRGEKELAVNQMEQAVRLSAGDPKFVGRLGEMYLNLGRMSDADQQSQIALRATRNSADAWRLRGDCLRAAGNEAEALAAYHRALALQPDFPQVQLQAAEIYGSQQRFDRLLATLDRLQDNVGVEKTPARADVLQGIAMRQLERPEEARRCLVRATKKDPQDPYSHLELATLEMQQGNLHEANLALSMAMTIDPEAAHANGWMDGFRAEQERIARDTQRLGQPIDQLR</sequence>
<gene>
    <name evidence="4" type="ORF">Pla22_08820</name>
</gene>
<dbReference type="PROSITE" id="PS50005">
    <property type="entry name" value="TPR"/>
    <property type="match status" value="1"/>
</dbReference>
<dbReference type="Gene3D" id="1.25.40.10">
    <property type="entry name" value="Tetratricopeptide repeat domain"/>
    <property type="match status" value="3"/>
</dbReference>
<evidence type="ECO:0000313" key="5">
    <source>
        <dbReference type="Proteomes" id="UP000316598"/>
    </source>
</evidence>
<dbReference type="SUPFAM" id="SSF48452">
    <property type="entry name" value="TPR-like"/>
    <property type="match status" value="1"/>
</dbReference>
<dbReference type="PANTHER" id="PTHR12558:SF13">
    <property type="entry name" value="CELL DIVISION CYCLE PROTEIN 27 HOMOLOG"/>
    <property type="match status" value="1"/>
</dbReference>
<dbReference type="InterPro" id="IPR011990">
    <property type="entry name" value="TPR-like_helical_dom_sf"/>
</dbReference>
<protein>
    <submittedName>
        <fullName evidence="4">Tetratricopeptide repeat protein</fullName>
    </submittedName>
</protein>
<dbReference type="Proteomes" id="UP000316598">
    <property type="component" value="Unassembled WGS sequence"/>
</dbReference>
<dbReference type="InterPro" id="IPR019734">
    <property type="entry name" value="TPR_rpt"/>
</dbReference>
<keyword evidence="5" id="KW-1185">Reference proteome</keyword>
<dbReference type="EMBL" id="SJPI01000001">
    <property type="protein sequence ID" value="TWT53254.1"/>
    <property type="molecule type" value="Genomic_DNA"/>
</dbReference>
<dbReference type="RefSeq" id="WP_146513503.1">
    <property type="nucleotide sequence ID" value="NZ_SJPI01000001.1"/>
</dbReference>
<dbReference type="InterPro" id="IPR013105">
    <property type="entry name" value="TPR_2"/>
</dbReference>
<name>A0A5C5WQT7_9BACT</name>
<keyword evidence="1" id="KW-0677">Repeat</keyword>
<evidence type="ECO:0000256" key="1">
    <source>
        <dbReference type="ARBA" id="ARBA00022737"/>
    </source>
</evidence>
<evidence type="ECO:0000256" key="2">
    <source>
        <dbReference type="ARBA" id="ARBA00022803"/>
    </source>
</evidence>
<accession>A0A5C5WQT7</accession>
<comment type="caution">
    <text evidence="4">The sequence shown here is derived from an EMBL/GenBank/DDBJ whole genome shotgun (WGS) entry which is preliminary data.</text>
</comment>
<dbReference type="Pfam" id="PF07719">
    <property type="entry name" value="TPR_2"/>
    <property type="match status" value="1"/>
</dbReference>
<dbReference type="Pfam" id="PF13432">
    <property type="entry name" value="TPR_16"/>
    <property type="match status" value="2"/>
</dbReference>
<dbReference type="SMART" id="SM00028">
    <property type="entry name" value="TPR"/>
    <property type="match status" value="6"/>
</dbReference>
<feature type="repeat" description="TPR" evidence="3">
    <location>
        <begin position="140"/>
        <end position="173"/>
    </location>
</feature>
<proteinExistence type="predicted"/>
<evidence type="ECO:0000256" key="3">
    <source>
        <dbReference type="PROSITE-ProRule" id="PRU00339"/>
    </source>
</evidence>
<dbReference type="PROSITE" id="PS51257">
    <property type="entry name" value="PROKAR_LIPOPROTEIN"/>
    <property type="match status" value="1"/>
</dbReference>
<reference evidence="4 5" key="1">
    <citation type="submission" date="2019-02" db="EMBL/GenBank/DDBJ databases">
        <title>Deep-cultivation of Planctomycetes and their phenomic and genomic characterization uncovers novel biology.</title>
        <authorList>
            <person name="Wiegand S."/>
            <person name="Jogler M."/>
            <person name="Boedeker C."/>
            <person name="Pinto D."/>
            <person name="Vollmers J."/>
            <person name="Rivas-Marin E."/>
            <person name="Kohn T."/>
            <person name="Peeters S.H."/>
            <person name="Heuer A."/>
            <person name="Rast P."/>
            <person name="Oberbeckmann S."/>
            <person name="Bunk B."/>
            <person name="Jeske O."/>
            <person name="Meyerdierks A."/>
            <person name="Storesund J.E."/>
            <person name="Kallscheuer N."/>
            <person name="Luecker S."/>
            <person name="Lage O.M."/>
            <person name="Pohl T."/>
            <person name="Merkel B.J."/>
            <person name="Hornburger P."/>
            <person name="Mueller R.-W."/>
            <person name="Bruemmer F."/>
            <person name="Labrenz M."/>
            <person name="Spormann A.M."/>
            <person name="Op Den Camp H."/>
            <person name="Overmann J."/>
            <person name="Amann R."/>
            <person name="Jetten M.S.M."/>
            <person name="Mascher T."/>
            <person name="Medema M.H."/>
            <person name="Devos D.P."/>
            <person name="Kaster A.-K."/>
            <person name="Ovreas L."/>
            <person name="Rohde M."/>
            <person name="Galperin M.Y."/>
            <person name="Jogler C."/>
        </authorList>
    </citation>
    <scope>NUCLEOTIDE SEQUENCE [LARGE SCALE GENOMIC DNA]</scope>
    <source>
        <strain evidence="4 5">Pla22</strain>
    </source>
</reference>
<keyword evidence="2 3" id="KW-0802">TPR repeat</keyword>
<organism evidence="4 5">
    <name type="scientific">Rubripirellula amarantea</name>
    <dbReference type="NCBI Taxonomy" id="2527999"/>
    <lineage>
        <taxon>Bacteria</taxon>
        <taxon>Pseudomonadati</taxon>
        <taxon>Planctomycetota</taxon>
        <taxon>Planctomycetia</taxon>
        <taxon>Pirellulales</taxon>
        <taxon>Pirellulaceae</taxon>
        <taxon>Rubripirellula</taxon>
    </lineage>
</organism>
<dbReference type="OrthoDB" id="9767410at2"/>
<dbReference type="AlphaFoldDB" id="A0A5C5WQT7"/>